<comment type="caution">
    <text evidence="2">The sequence shown here is derived from an EMBL/GenBank/DDBJ whole genome shotgun (WGS) entry which is preliminary data.</text>
</comment>
<evidence type="ECO:0008006" key="3">
    <source>
        <dbReference type="Google" id="ProtNLM"/>
    </source>
</evidence>
<dbReference type="InterPro" id="IPR011050">
    <property type="entry name" value="Pectin_lyase_fold/virulence"/>
</dbReference>
<dbReference type="Gene3D" id="2.160.20.10">
    <property type="entry name" value="Single-stranded right-handed beta-helix, Pectin lyase-like"/>
    <property type="match status" value="1"/>
</dbReference>
<proteinExistence type="predicted"/>
<feature type="non-terminal residue" evidence="2">
    <location>
        <position position="273"/>
    </location>
</feature>
<sequence>IKYSGSHGIFAWGGVVGITLQNNTLSYIGGAYLTGTTRFGNCIEIYTSLDTSNIDILNNAISQCFDEGITDQSSGLTADIDIDDILVEGNTISACGRGVASSFSSITGTTTKTNVIYSKNTIQNLDDAWSSPSGPNPTNGQSKGMSMNNSAADTMTGCEIRYNLIDTTESGADPIGQGISIQGTEDWAVYGNMVLGAFNSHIRIHGDVSGSIYRNVVGEITTKPGLYITDNDATLVVDNNTFHKSGGTNTNVVAIGLDSFDVTDTTFRNNIIS</sequence>
<dbReference type="EMBL" id="BARW01019873">
    <property type="protein sequence ID" value="GAJ00308.1"/>
    <property type="molecule type" value="Genomic_DNA"/>
</dbReference>
<dbReference type="InterPro" id="IPR006626">
    <property type="entry name" value="PbH1"/>
</dbReference>
<feature type="region of interest" description="Disordered" evidence="1">
    <location>
        <begin position="127"/>
        <end position="147"/>
    </location>
</feature>
<dbReference type="InterPro" id="IPR012334">
    <property type="entry name" value="Pectin_lyas_fold"/>
</dbReference>
<evidence type="ECO:0000313" key="2">
    <source>
        <dbReference type="EMBL" id="GAJ00308.1"/>
    </source>
</evidence>
<reference evidence="2" key="1">
    <citation type="journal article" date="2014" name="Front. Microbiol.">
        <title>High frequency of phylogenetically diverse reductive dehalogenase-homologous genes in deep subseafloor sedimentary metagenomes.</title>
        <authorList>
            <person name="Kawai M."/>
            <person name="Futagami T."/>
            <person name="Toyoda A."/>
            <person name="Takaki Y."/>
            <person name="Nishi S."/>
            <person name="Hori S."/>
            <person name="Arai W."/>
            <person name="Tsubouchi T."/>
            <person name="Morono Y."/>
            <person name="Uchiyama I."/>
            <person name="Ito T."/>
            <person name="Fujiyama A."/>
            <person name="Inagaki F."/>
            <person name="Takami H."/>
        </authorList>
    </citation>
    <scope>NUCLEOTIDE SEQUENCE</scope>
    <source>
        <strain evidence="2">Expedition CK06-06</strain>
    </source>
</reference>
<dbReference type="AlphaFoldDB" id="X1T4Q7"/>
<organism evidence="2">
    <name type="scientific">marine sediment metagenome</name>
    <dbReference type="NCBI Taxonomy" id="412755"/>
    <lineage>
        <taxon>unclassified sequences</taxon>
        <taxon>metagenomes</taxon>
        <taxon>ecological metagenomes</taxon>
    </lineage>
</organism>
<feature type="non-terminal residue" evidence="2">
    <location>
        <position position="1"/>
    </location>
</feature>
<name>X1T4Q7_9ZZZZ</name>
<protein>
    <recommendedName>
        <fullName evidence="3">Right handed beta helix domain-containing protein</fullName>
    </recommendedName>
</protein>
<dbReference type="SMART" id="SM00710">
    <property type="entry name" value="PbH1"/>
    <property type="match status" value="6"/>
</dbReference>
<evidence type="ECO:0000256" key="1">
    <source>
        <dbReference type="SAM" id="MobiDB-lite"/>
    </source>
</evidence>
<accession>X1T4Q7</accession>
<dbReference type="SUPFAM" id="SSF51126">
    <property type="entry name" value="Pectin lyase-like"/>
    <property type="match status" value="2"/>
</dbReference>
<gene>
    <name evidence="2" type="ORF">S12H4_33680</name>
</gene>